<evidence type="ECO:0000256" key="3">
    <source>
        <dbReference type="ARBA" id="ARBA00022475"/>
    </source>
</evidence>
<dbReference type="EMBL" id="AP024237">
    <property type="protein sequence ID" value="BCO35388.1"/>
    <property type="molecule type" value="Genomic_DNA"/>
</dbReference>
<evidence type="ECO:0000256" key="4">
    <source>
        <dbReference type="ARBA" id="ARBA00022692"/>
    </source>
</evidence>
<evidence type="ECO:0000313" key="8">
    <source>
        <dbReference type="Proteomes" id="UP000595446"/>
    </source>
</evidence>
<evidence type="ECO:0000256" key="5">
    <source>
        <dbReference type="ARBA" id="ARBA00022989"/>
    </source>
</evidence>
<sequence length="143" mass="15311">MLRFLTRAWVPLIVVVAVVLGGVAVIRLRGIFGSEQIFSATGRSAEPLAPAHRKRVTYEVYGPDATTGHVSYLNDHVRPERTNFTSLPWTYTLVTTAPAVIANVVAQGDSDAIGCRITVDGEVKDVQSSAGHHAQVSCLVKAA</sequence>
<dbReference type="OrthoDB" id="3398257at2"/>
<dbReference type="GO" id="GO:0005886">
    <property type="term" value="C:plasma membrane"/>
    <property type="evidence" value="ECO:0007669"/>
    <property type="project" value="UniProtKB-SubCell"/>
</dbReference>
<keyword evidence="6" id="KW-0472">Membrane</keyword>
<evidence type="ECO:0000256" key="6">
    <source>
        <dbReference type="ARBA" id="ARBA00023136"/>
    </source>
</evidence>
<gene>
    <name evidence="7" type="ORF">MHEC_18210</name>
</gene>
<proteinExistence type="inferred from homology"/>
<accession>A0A2G8BGU3</accession>
<dbReference type="InterPro" id="IPR008693">
    <property type="entry name" value="MmpS"/>
</dbReference>
<keyword evidence="3" id="KW-1003">Cell membrane</keyword>
<dbReference type="Proteomes" id="UP000595446">
    <property type="component" value="Chromosome"/>
</dbReference>
<comment type="similarity">
    <text evidence="2">Belongs to the MmpS family.</text>
</comment>
<dbReference type="AlphaFoldDB" id="A0A2G8BGU3"/>
<evidence type="ECO:0000256" key="2">
    <source>
        <dbReference type="ARBA" id="ARBA00007531"/>
    </source>
</evidence>
<dbReference type="Gene3D" id="2.60.40.2880">
    <property type="entry name" value="MmpS1-5, C-terminal soluble domain"/>
    <property type="match status" value="1"/>
</dbReference>
<keyword evidence="5" id="KW-1133">Transmembrane helix</keyword>
<keyword evidence="4" id="KW-0812">Transmembrane</keyword>
<comment type="subcellular location">
    <subcellularLocation>
        <location evidence="1">Cell membrane</location>
    </subcellularLocation>
</comment>
<protein>
    <submittedName>
        <fullName evidence="7">Putative membrane protein, MmpS</fullName>
    </submittedName>
</protein>
<evidence type="ECO:0000256" key="1">
    <source>
        <dbReference type="ARBA" id="ARBA00004236"/>
    </source>
</evidence>
<dbReference type="Pfam" id="PF05423">
    <property type="entry name" value="Mycobact_memb"/>
    <property type="match status" value="1"/>
</dbReference>
<organism evidence="7 8">
    <name type="scientific">Mycobacterium heckeshornense</name>
    <dbReference type="NCBI Taxonomy" id="110505"/>
    <lineage>
        <taxon>Bacteria</taxon>
        <taxon>Bacillati</taxon>
        <taxon>Actinomycetota</taxon>
        <taxon>Actinomycetes</taxon>
        <taxon>Mycobacteriales</taxon>
        <taxon>Mycobacteriaceae</taxon>
        <taxon>Mycobacterium</taxon>
    </lineage>
</organism>
<reference evidence="7 8" key="1">
    <citation type="submission" date="2020-12" db="EMBL/GenBank/DDBJ databases">
        <title>Complete genome sequence of Mycobacterium heckeshornense JCM 15655T, closely related to a pathogenic non-tuberculous mycobacterial species Mycobacterium xenopi.</title>
        <authorList>
            <person name="Yoshida M."/>
            <person name="Fukano H."/>
            <person name="Asakura T."/>
            <person name="Suzuki M."/>
            <person name="Hoshino Y."/>
        </authorList>
    </citation>
    <scope>NUCLEOTIDE SEQUENCE [LARGE SCALE GENOMIC DNA]</scope>
    <source>
        <strain evidence="7 8">JCM 15655</strain>
    </source>
</reference>
<keyword evidence="8" id="KW-1185">Reference proteome</keyword>
<dbReference type="RefSeq" id="WP_048890722.1">
    <property type="nucleotide sequence ID" value="NZ_AP024237.1"/>
</dbReference>
<dbReference type="STRING" id="110505.ACT16_07025"/>
<name>A0A2G8BGU3_9MYCO</name>
<dbReference type="InterPro" id="IPR038468">
    <property type="entry name" value="MmpS_C"/>
</dbReference>
<evidence type="ECO:0000313" key="7">
    <source>
        <dbReference type="EMBL" id="BCO35388.1"/>
    </source>
</evidence>